<dbReference type="InterPro" id="IPR027417">
    <property type="entry name" value="P-loop_NTPase"/>
</dbReference>
<dbReference type="InterPro" id="IPR035897">
    <property type="entry name" value="Toll_tir_struct_dom_sf"/>
</dbReference>
<feature type="region of interest" description="Disordered" evidence="1">
    <location>
        <begin position="41"/>
        <end position="82"/>
    </location>
</feature>
<dbReference type="Proteomes" id="UP000594263">
    <property type="component" value="Unplaced"/>
</dbReference>
<dbReference type="GO" id="GO:0043531">
    <property type="term" value="F:ADP binding"/>
    <property type="evidence" value="ECO:0007669"/>
    <property type="project" value="InterPro"/>
</dbReference>
<dbReference type="SUPFAM" id="SSF52200">
    <property type="entry name" value="Toll/Interleukin receptor TIR domain"/>
    <property type="match status" value="1"/>
</dbReference>
<dbReference type="Gene3D" id="3.40.50.10140">
    <property type="entry name" value="Toll/interleukin-1 receptor homology (TIR) domain"/>
    <property type="match status" value="1"/>
</dbReference>
<dbReference type="EnsemblPlants" id="Kaladp0079s0069.1.v1.1">
    <property type="protein sequence ID" value="Kaladp0079s0069.1.v1.1.CDS.1"/>
    <property type="gene ID" value="Kaladp0079s0069.v1.1"/>
</dbReference>
<dbReference type="InterPro" id="IPR000157">
    <property type="entry name" value="TIR_dom"/>
</dbReference>
<dbReference type="Gene3D" id="3.40.50.300">
    <property type="entry name" value="P-loop containing nucleotide triphosphate hydrolases"/>
    <property type="match status" value="1"/>
</dbReference>
<dbReference type="PANTHER" id="PTHR32472">
    <property type="entry name" value="DNA REPAIR PROTEIN RADA"/>
    <property type="match status" value="1"/>
</dbReference>
<feature type="domain" description="TIR" evidence="2">
    <location>
        <begin position="159"/>
        <end position="318"/>
    </location>
</feature>
<dbReference type="Pfam" id="PF25895">
    <property type="entry name" value="WHD_plant_disease"/>
    <property type="match status" value="1"/>
</dbReference>
<sequence length="985" mass="111194">MVMDFHEDSYCVESLRPVAVRNMSSSSSVFYSANQSPFFSPRSPASQSYEPQGLDKPSSGNKSSFRSTAAENPHSSGAVKFTVPDASRSSAPSILSDLLLKADNANSSTGTSGSTFYSYGQESANGYFECREKFNKPRRSYDGSLTLGSAALTSSSRLRSCDIFIGFHGRKSSLTRFVNWLCADLEAQGLRCYATDRGKCRNSRKRRNTEKAMDISSFGIVILTRKCFKNPFTIEELRFFSGKRNLVPIYFDLSPGDCMDRDMVEKRGQVWEKDGGELWLTYGGLENEWREAISALSRVTEWKLEAQDGNWRDCIYKAVTLITERLGRRSIVDRLTKWHEKVESEEFPFPRNENFVGRKKELSELELMLFGESSERDFIDLKARPPKRKNLMLGWGRSNPGGERWREQNVLGKNRKGKDLVVWKESDKDIEMLSSDMSQTPSRSYRLRGNERHGRRRRSMVLYGKGVACVSGEAGIGKTELLLEFAYRYQQRYKMVLWIEGESTFMRNSYLNLGPFLGVNVGFENSHEKGKIMSFKEQEEAAISKIRKELMRNVPVLVIIDNLESEKDFWDHKLVMDLLPRFGGEAHIIVSTRLPRVLNLEPLKLSYLSEVESMSLMQAGVREYSVTETDALKAIEEKLGRLTLGLAIVGSILSELPISPSTLLPTICRMPLEHVTLKGKDSHPLKANRFLLQLLEVCFSIFDHADGPRSLATRMVQVGGWFAPAPTPVSLLASAAHKIPSKHRGARLWQKLYRSLSCGKSSKKKSEAEAASMLIRFNLARSSCMEGHLHFNNLIKLYARKRGVSGSPQAMVQAIISRGQALHHSEHFWAACFLVFGFGTPVAVELKVTDLLLFVKQVVLPLAIRSFITLSRCGPALELLRLCTEVLEQADQAFVTPVEKMVCCAPIQTTAQMNPFLWQELALSRATVLETRAKLMLRVGEFDIGDDLIRKAIFIRTSIYGEDHPDTQSAKETLRKFTRLQAQRS</sequence>
<evidence type="ECO:0000313" key="4">
    <source>
        <dbReference type="Proteomes" id="UP000594263"/>
    </source>
</evidence>
<protein>
    <recommendedName>
        <fullName evidence="2">TIR domain-containing protein</fullName>
    </recommendedName>
</protein>
<dbReference type="GO" id="GO:0007165">
    <property type="term" value="P:signal transduction"/>
    <property type="evidence" value="ECO:0007669"/>
    <property type="project" value="InterPro"/>
</dbReference>
<reference evidence="3" key="1">
    <citation type="submission" date="2021-01" db="UniProtKB">
        <authorList>
            <consortium name="EnsemblPlants"/>
        </authorList>
    </citation>
    <scope>IDENTIFICATION</scope>
</reference>
<dbReference type="InterPro" id="IPR058874">
    <property type="entry name" value="WHD_plant"/>
</dbReference>
<organism evidence="3 4">
    <name type="scientific">Kalanchoe fedtschenkoi</name>
    <name type="common">Lavender scallops</name>
    <name type="synonym">South American air plant</name>
    <dbReference type="NCBI Taxonomy" id="63787"/>
    <lineage>
        <taxon>Eukaryota</taxon>
        <taxon>Viridiplantae</taxon>
        <taxon>Streptophyta</taxon>
        <taxon>Embryophyta</taxon>
        <taxon>Tracheophyta</taxon>
        <taxon>Spermatophyta</taxon>
        <taxon>Magnoliopsida</taxon>
        <taxon>eudicotyledons</taxon>
        <taxon>Gunneridae</taxon>
        <taxon>Pentapetalae</taxon>
        <taxon>Saxifragales</taxon>
        <taxon>Crassulaceae</taxon>
        <taxon>Kalanchoe</taxon>
    </lineage>
</organism>
<dbReference type="SUPFAM" id="SSF52540">
    <property type="entry name" value="P-loop containing nucleoside triphosphate hydrolases"/>
    <property type="match status" value="1"/>
</dbReference>
<dbReference type="SMART" id="SM00382">
    <property type="entry name" value="AAA"/>
    <property type="match status" value="1"/>
</dbReference>
<evidence type="ECO:0000259" key="2">
    <source>
        <dbReference type="PROSITE" id="PS50104"/>
    </source>
</evidence>
<name>A0A7N0URC9_KALFE</name>
<feature type="compositionally biased region" description="Polar residues" evidence="1">
    <location>
        <begin position="58"/>
        <end position="75"/>
    </location>
</feature>
<dbReference type="Gramene" id="Kaladp0079s0069.1.v1.1">
    <property type="protein sequence ID" value="Kaladp0079s0069.1.v1.1.CDS.1"/>
    <property type="gene ID" value="Kaladp0079s0069.v1.1"/>
</dbReference>
<dbReference type="AlphaFoldDB" id="A0A7N0URC9"/>
<dbReference type="PANTHER" id="PTHR32472:SF11">
    <property type="entry name" value="DISEASE RESISTANCE PROTEIN (TIR-NBS CLASS)"/>
    <property type="match status" value="1"/>
</dbReference>
<dbReference type="InterPro" id="IPR003593">
    <property type="entry name" value="AAA+_ATPase"/>
</dbReference>
<accession>A0A7N0URC9</accession>
<proteinExistence type="predicted"/>
<evidence type="ECO:0000313" key="3">
    <source>
        <dbReference type="EnsemblPlants" id="Kaladp0079s0069.1.v1.1.CDS.1"/>
    </source>
</evidence>
<dbReference type="GO" id="GO:0000725">
    <property type="term" value="P:recombinational repair"/>
    <property type="evidence" value="ECO:0007669"/>
    <property type="project" value="TreeGrafter"/>
</dbReference>
<feature type="compositionally biased region" description="Polar residues" evidence="1">
    <location>
        <begin position="41"/>
        <end position="50"/>
    </location>
</feature>
<evidence type="ECO:0000256" key="1">
    <source>
        <dbReference type="SAM" id="MobiDB-lite"/>
    </source>
</evidence>
<keyword evidence="4" id="KW-1185">Reference proteome</keyword>
<dbReference type="PROSITE" id="PS50104">
    <property type="entry name" value="TIR"/>
    <property type="match status" value="1"/>
</dbReference>
<dbReference type="OMA" id="EWKEAVH"/>